<reference evidence="1" key="2">
    <citation type="journal article" date="2015" name="Data Brief">
        <title>Shoot transcriptome of the giant reed, Arundo donax.</title>
        <authorList>
            <person name="Barrero R.A."/>
            <person name="Guerrero F.D."/>
            <person name="Moolhuijzen P."/>
            <person name="Goolsby J.A."/>
            <person name="Tidwell J."/>
            <person name="Bellgard S.E."/>
            <person name="Bellgard M.I."/>
        </authorList>
    </citation>
    <scope>NUCLEOTIDE SEQUENCE</scope>
    <source>
        <tissue evidence="1">Shoot tissue taken approximately 20 cm above the soil surface</tissue>
    </source>
</reference>
<accession>A0A0A9GRR3</accession>
<proteinExistence type="predicted"/>
<sequence length="36" mass="3945">MLHLFSQVCSPRDLDPDLGFSLYCGAFQNLVTVLGS</sequence>
<name>A0A0A9GRR3_ARUDO</name>
<organism evidence="1">
    <name type="scientific">Arundo donax</name>
    <name type="common">Giant reed</name>
    <name type="synonym">Donax arundinaceus</name>
    <dbReference type="NCBI Taxonomy" id="35708"/>
    <lineage>
        <taxon>Eukaryota</taxon>
        <taxon>Viridiplantae</taxon>
        <taxon>Streptophyta</taxon>
        <taxon>Embryophyta</taxon>
        <taxon>Tracheophyta</taxon>
        <taxon>Spermatophyta</taxon>
        <taxon>Magnoliopsida</taxon>
        <taxon>Liliopsida</taxon>
        <taxon>Poales</taxon>
        <taxon>Poaceae</taxon>
        <taxon>PACMAD clade</taxon>
        <taxon>Arundinoideae</taxon>
        <taxon>Arundineae</taxon>
        <taxon>Arundo</taxon>
    </lineage>
</organism>
<reference evidence="1" key="1">
    <citation type="submission" date="2014-09" db="EMBL/GenBank/DDBJ databases">
        <authorList>
            <person name="Magalhaes I.L.F."/>
            <person name="Oliveira U."/>
            <person name="Santos F.R."/>
            <person name="Vidigal T.H.D.A."/>
            <person name="Brescovit A.D."/>
            <person name="Santos A.J."/>
        </authorList>
    </citation>
    <scope>NUCLEOTIDE SEQUENCE</scope>
    <source>
        <tissue evidence="1">Shoot tissue taken approximately 20 cm above the soil surface</tissue>
    </source>
</reference>
<evidence type="ECO:0000313" key="1">
    <source>
        <dbReference type="EMBL" id="JAE25231.1"/>
    </source>
</evidence>
<dbReference type="AlphaFoldDB" id="A0A0A9GRR3"/>
<protein>
    <submittedName>
        <fullName evidence="1">Uncharacterized protein</fullName>
    </submittedName>
</protein>
<dbReference type="EMBL" id="GBRH01172665">
    <property type="protein sequence ID" value="JAE25231.1"/>
    <property type="molecule type" value="Transcribed_RNA"/>
</dbReference>